<proteinExistence type="inferred from homology"/>
<evidence type="ECO:0000256" key="3">
    <source>
        <dbReference type="ARBA" id="ARBA00022801"/>
    </source>
</evidence>
<accession>A0A240UUD1</accession>
<keyword evidence="2" id="KW-0645">Protease</keyword>
<evidence type="ECO:0000256" key="4">
    <source>
        <dbReference type="ARBA" id="ARBA00022807"/>
    </source>
</evidence>
<feature type="region of interest" description="Disordered" evidence="5">
    <location>
        <begin position="45"/>
        <end position="76"/>
    </location>
</feature>
<dbReference type="AlphaFoldDB" id="A0A240UUD1"/>
<evidence type="ECO:0000256" key="2">
    <source>
        <dbReference type="ARBA" id="ARBA00022670"/>
    </source>
</evidence>
<dbReference type="PANTHER" id="PTHR47053:SF1">
    <property type="entry name" value="MUREIN DD-ENDOPEPTIDASE MEPH-RELATED"/>
    <property type="match status" value="1"/>
</dbReference>
<evidence type="ECO:0000313" key="7">
    <source>
        <dbReference type="EMBL" id="ART64620.1"/>
    </source>
</evidence>
<keyword evidence="4" id="KW-0788">Thiol protease</keyword>
<dbReference type="InterPro" id="IPR051202">
    <property type="entry name" value="Peptidase_C40"/>
</dbReference>
<evidence type="ECO:0000313" key="8">
    <source>
        <dbReference type="Proteomes" id="UP000194457"/>
    </source>
</evidence>
<evidence type="ECO:0000256" key="5">
    <source>
        <dbReference type="SAM" id="MobiDB-lite"/>
    </source>
</evidence>
<dbReference type="OrthoDB" id="9807055at2"/>
<dbReference type="PROSITE" id="PS51935">
    <property type="entry name" value="NLPC_P60"/>
    <property type="match status" value="1"/>
</dbReference>
<name>A0A240UUD1_9GAMM</name>
<dbReference type="Proteomes" id="UP000194457">
    <property type="component" value="Chromosome"/>
</dbReference>
<dbReference type="PANTHER" id="PTHR47053">
    <property type="entry name" value="MUREIN DD-ENDOPEPTIDASE MEPH-RELATED"/>
    <property type="match status" value="1"/>
</dbReference>
<dbReference type="Pfam" id="PF00877">
    <property type="entry name" value="NLPC_P60"/>
    <property type="match status" value="1"/>
</dbReference>
<sequence length="256" mass="28129">MSTPMPSHTAFRYALNQLSTALLIAALLVTALPLTATQAHARQLIQPEHGTASELRSKRKREQARARQLGLSETQLKKAAAQGRSIVPSGSTRAIAAGVDNFNYKKYAFNEEIDRPGEIAMARAMDTVMDQVGRPYLWGGTTPQAGFDCSGLIYYAFRDLLSAELPRTANGMYHWSQSTPVALDSLKRGDLVFFRIKAASAADHVGVYLGDGKFVQAPRTGENIRVSSLSGDYWQRHYLGARRLLTGDTVRQLASR</sequence>
<dbReference type="KEGG" id="kma:B9H00_06340"/>
<dbReference type="GO" id="GO:0008234">
    <property type="term" value="F:cysteine-type peptidase activity"/>
    <property type="evidence" value="ECO:0007669"/>
    <property type="project" value="UniProtKB-KW"/>
</dbReference>
<dbReference type="EMBL" id="CP021358">
    <property type="protein sequence ID" value="ART64620.1"/>
    <property type="molecule type" value="Genomic_DNA"/>
</dbReference>
<gene>
    <name evidence="7" type="ORF">B9H00_06340</name>
</gene>
<keyword evidence="8" id="KW-1185">Reference proteome</keyword>
<dbReference type="InterPro" id="IPR038765">
    <property type="entry name" value="Papain-like_cys_pep_sf"/>
</dbReference>
<keyword evidence="3" id="KW-0378">Hydrolase</keyword>
<comment type="similarity">
    <text evidence="1">Belongs to the peptidase C40 family.</text>
</comment>
<dbReference type="SUPFAM" id="SSF54001">
    <property type="entry name" value="Cysteine proteinases"/>
    <property type="match status" value="1"/>
</dbReference>
<evidence type="ECO:0000256" key="1">
    <source>
        <dbReference type="ARBA" id="ARBA00007074"/>
    </source>
</evidence>
<feature type="domain" description="NlpC/P60" evidence="6">
    <location>
        <begin position="118"/>
        <end position="245"/>
    </location>
</feature>
<organism evidence="7 8">
    <name type="scientific">Kushneria marisflavi</name>
    <dbReference type="NCBI Taxonomy" id="157779"/>
    <lineage>
        <taxon>Bacteria</taxon>
        <taxon>Pseudomonadati</taxon>
        <taxon>Pseudomonadota</taxon>
        <taxon>Gammaproteobacteria</taxon>
        <taxon>Oceanospirillales</taxon>
        <taxon>Halomonadaceae</taxon>
        <taxon>Kushneria</taxon>
    </lineage>
</organism>
<evidence type="ECO:0000259" key="6">
    <source>
        <dbReference type="PROSITE" id="PS51935"/>
    </source>
</evidence>
<reference evidence="7 8" key="1">
    <citation type="submission" date="2017-05" db="EMBL/GenBank/DDBJ databases">
        <authorList>
            <person name="Song R."/>
            <person name="Chenine A.L."/>
            <person name="Ruprecht R.M."/>
        </authorList>
    </citation>
    <scope>NUCLEOTIDE SEQUENCE [LARGE SCALE GENOMIC DNA]</scope>
    <source>
        <strain evidence="7">SW32</strain>
    </source>
</reference>
<protein>
    <recommendedName>
        <fullName evidence="6">NlpC/P60 domain-containing protein</fullName>
    </recommendedName>
</protein>
<dbReference type="GO" id="GO:0006508">
    <property type="term" value="P:proteolysis"/>
    <property type="evidence" value="ECO:0007669"/>
    <property type="project" value="UniProtKB-KW"/>
</dbReference>
<dbReference type="InterPro" id="IPR000064">
    <property type="entry name" value="NLP_P60_dom"/>
</dbReference>
<dbReference type="Gene3D" id="3.90.1720.10">
    <property type="entry name" value="endopeptidase domain like (from Nostoc punctiforme)"/>
    <property type="match status" value="1"/>
</dbReference>